<gene>
    <name evidence="1" type="ORF">QWJ38_07020</name>
</gene>
<protein>
    <submittedName>
        <fullName evidence="1">Type VI secretion system tube protein Hcp</fullName>
    </submittedName>
</protein>
<dbReference type="InterPro" id="IPR036624">
    <property type="entry name" value="Hcp1-lik_sf"/>
</dbReference>
<name>A0ABT8DSZ2_9BURK</name>
<dbReference type="PANTHER" id="PTHR36152">
    <property type="entry name" value="CYTOPLASMIC PROTEIN-RELATED"/>
    <property type="match status" value="1"/>
</dbReference>
<dbReference type="PANTHER" id="PTHR36152:SF1">
    <property type="entry name" value="UBIQUITIN-LIKE DOMAIN-CONTAINING PROTEIN"/>
    <property type="match status" value="1"/>
</dbReference>
<dbReference type="InterPro" id="IPR008514">
    <property type="entry name" value="T6SS_Hcp"/>
</dbReference>
<proteinExistence type="predicted"/>
<dbReference type="InterPro" id="IPR053165">
    <property type="entry name" value="HSI-I_assembly_Hcp1"/>
</dbReference>
<evidence type="ECO:0000313" key="1">
    <source>
        <dbReference type="EMBL" id="MDN3920029.1"/>
    </source>
</evidence>
<sequence>MTGEVQGNLLGATAGAGADIYLSIRTKRAGELKGEASAKGHQNAIAAHGFRFGVSAGSALGSGQATARRQYKQLVVSKRLDSSSTSLMSVLATNDEIKDLRLALRKPGGDQDDFFTLSLSGARVVGLDLDCNEHGETLEQVSFAFTRVEIEYRVQGSDGVLGAANRFSDELLPA</sequence>
<comment type="caution">
    <text evidence="1">The sequence shown here is derived from an EMBL/GenBank/DDBJ whole genome shotgun (WGS) entry which is preliminary data.</text>
</comment>
<organism evidence="1 2">
    <name type="scientific">Roseateles violae</name>
    <dbReference type="NCBI Taxonomy" id="3058042"/>
    <lineage>
        <taxon>Bacteria</taxon>
        <taxon>Pseudomonadati</taxon>
        <taxon>Pseudomonadota</taxon>
        <taxon>Betaproteobacteria</taxon>
        <taxon>Burkholderiales</taxon>
        <taxon>Sphaerotilaceae</taxon>
        <taxon>Roseateles</taxon>
    </lineage>
</organism>
<dbReference type="Gene3D" id="2.30.110.20">
    <property type="entry name" value="Hcp1-like"/>
    <property type="match status" value="1"/>
</dbReference>
<dbReference type="RefSeq" id="WP_290358347.1">
    <property type="nucleotide sequence ID" value="NZ_JAUHHC010000002.1"/>
</dbReference>
<reference evidence="1 2" key="1">
    <citation type="submission" date="2023-06" db="EMBL/GenBank/DDBJ databases">
        <title>Pelomonas sp. PFR6 16S ribosomal RNA gene Genome sequencing and assembly.</title>
        <authorList>
            <person name="Woo H."/>
        </authorList>
    </citation>
    <scope>NUCLEOTIDE SEQUENCE [LARGE SCALE GENOMIC DNA]</scope>
    <source>
        <strain evidence="1 2">PFR6</strain>
    </source>
</reference>
<dbReference type="EMBL" id="JAUHHC010000002">
    <property type="protein sequence ID" value="MDN3920029.1"/>
    <property type="molecule type" value="Genomic_DNA"/>
</dbReference>
<dbReference type="Proteomes" id="UP001228044">
    <property type="component" value="Unassembled WGS sequence"/>
</dbReference>
<keyword evidence="2" id="KW-1185">Reference proteome</keyword>
<dbReference type="SUPFAM" id="SSF141452">
    <property type="entry name" value="Hcp1-like"/>
    <property type="match status" value="1"/>
</dbReference>
<dbReference type="Pfam" id="PF05638">
    <property type="entry name" value="T6SS_HCP"/>
    <property type="match status" value="1"/>
</dbReference>
<evidence type="ECO:0000313" key="2">
    <source>
        <dbReference type="Proteomes" id="UP001228044"/>
    </source>
</evidence>
<accession>A0ABT8DSZ2</accession>
<dbReference type="NCBIfam" id="TIGR03344">
    <property type="entry name" value="VI_effect_Hcp1"/>
    <property type="match status" value="1"/>
</dbReference>